<sequence length="346" mass="38744">MVHSIEVFLQPPSPKQSKEYKLPSINTLYSLSLDADEIQRQQLPTVCLTDQQNNHPTTTDASDSRKLNTLEPHPCLTVITSPISNSSSPRISISSPSLSPISAISPLISPIADGSSLLAPPDMMSFRRCRSVSNNSSPSCSPSYNYRSLSEPPAFDLILSSPTSATEEDDEVESPKEKGKQPDYLSPNSPINFNNHPLFGPKRKRGRPPNTSRPESQTDNHWTFIKPTVWDVKNKSFDIRNRKHQNDYSHNNNNTLHAPSSSTTENNVINTFTSTNMDMTLSIPKKKRGRKPKKQLAGNSCFVWKDLTAPRGANKKRMIRLEKLTDNRSLLPATMPIPRYQPPRQD</sequence>
<evidence type="ECO:0000256" key="1">
    <source>
        <dbReference type="SAM" id="MobiDB-lite"/>
    </source>
</evidence>
<comment type="caution">
    <text evidence="2">The sequence shown here is derived from an EMBL/GenBank/DDBJ whole genome shotgun (WGS) entry which is preliminary data.</text>
</comment>
<feature type="region of interest" description="Disordered" evidence="1">
    <location>
        <begin position="243"/>
        <end position="265"/>
    </location>
</feature>
<feature type="compositionally biased region" description="Polar residues" evidence="1">
    <location>
        <begin position="186"/>
        <end position="195"/>
    </location>
</feature>
<feature type="compositionally biased region" description="Polar residues" evidence="1">
    <location>
        <begin position="46"/>
        <end position="61"/>
    </location>
</feature>
<reference evidence="2" key="1">
    <citation type="journal article" date="2020" name="Microb. Genom.">
        <title>Genetic diversity of clinical and environmental Mucorales isolates obtained from an investigation of mucormycosis cases among solid organ transplant recipients.</title>
        <authorList>
            <person name="Nguyen M.H."/>
            <person name="Kaul D."/>
            <person name="Muto C."/>
            <person name="Cheng S.J."/>
            <person name="Richter R.A."/>
            <person name="Bruno V.M."/>
            <person name="Liu G."/>
            <person name="Beyhan S."/>
            <person name="Sundermann A.J."/>
            <person name="Mounaud S."/>
            <person name="Pasculle A.W."/>
            <person name="Nierman W.C."/>
            <person name="Driscoll E."/>
            <person name="Cumbie R."/>
            <person name="Clancy C.J."/>
            <person name="Dupont C.L."/>
        </authorList>
    </citation>
    <scope>NUCLEOTIDE SEQUENCE</scope>
    <source>
        <strain evidence="2">GL16</strain>
    </source>
</reference>
<protein>
    <submittedName>
        <fullName evidence="2">Uncharacterized protein</fullName>
    </submittedName>
</protein>
<dbReference type="EMBL" id="JAANIT010004155">
    <property type="protein sequence ID" value="KAG1533000.1"/>
    <property type="molecule type" value="Genomic_DNA"/>
</dbReference>
<evidence type="ECO:0000313" key="3">
    <source>
        <dbReference type="Proteomes" id="UP000717996"/>
    </source>
</evidence>
<feature type="compositionally biased region" description="Polar residues" evidence="1">
    <location>
        <begin position="209"/>
        <end position="221"/>
    </location>
</feature>
<dbReference type="Proteomes" id="UP000717996">
    <property type="component" value="Unassembled WGS sequence"/>
</dbReference>
<name>A0A9P6XUT8_RHIOR</name>
<feature type="compositionally biased region" description="Polar residues" evidence="1">
    <location>
        <begin position="248"/>
        <end position="265"/>
    </location>
</feature>
<feature type="region of interest" description="Disordered" evidence="1">
    <location>
        <begin position="46"/>
        <end position="68"/>
    </location>
</feature>
<organism evidence="2 3">
    <name type="scientific">Rhizopus oryzae</name>
    <name type="common">Mucormycosis agent</name>
    <name type="synonym">Rhizopus arrhizus var. delemar</name>
    <dbReference type="NCBI Taxonomy" id="64495"/>
    <lineage>
        <taxon>Eukaryota</taxon>
        <taxon>Fungi</taxon>
        <taxon>Fungi incertae sedis</taxon>
        <taxon>Mucoromycota</taxon>
        <taxon>Mucoromycotina</taxon>
        <taxon>Mucoromycetes</taxon>
        <taxon>Mucorales</taxon>
        <taxon>Mucorineae</taxon>
        <taxon>Rhizopodaceae</taxon>
        <taxon>Rhizopus</taxon>
    </lineage>
</organism>
<dbReference type="AlphaFoldDB" id="A0A9P6XUT8"/>
<dbReference type="OrthoDB" id="2286658at2759"/>
<evidence type="ECO:0000313" key="2">
    <source>
        <dbReference type="EMBL" id="KAG1533000.1"/>
    </source>
</evidence>
<accession>A0A9P6XUT8</accession>
<dbReference type="OMA" id="NWTFIKP"/>
<gene>
    <name evidence="2" type="ORF">G6F51_012834</name>
</gene>
<feature type="region of interest" description="Disordered" evidence="1">
    <location>
        <begin position="163"/>
        <end position="221"/>
    </location>
</feature>
<proteinExistence type="predicted"/>